<evidence type="ECO:0000313" key="1">
    <source>
        <dbReference type="EMBL" id="RJF73010.1"/>
    </source>
</evidence>
<organism evidence="1 2">
    <name type="scientific">Deinococcus cavernae</name>
    <dbReference type="NCBI Taxonomy" id="2320857"/>
    <lineage>
        <taxon>Bacteria</taxon>
        <taxon>Thermotogati</taxon>
        <taxon>Deinococcota</taxon>
        <taxon>Deinococci</taxon>
        <taxon>Deinococcales</taxon>
        <taxon>Deinococcaceae</taxon>
        <taxon>Deinococcus</taxon>
    </lineage>
</organism>
<comment type="caution">
    <text evidence="1">The sequence shown here is derived from an EMBL/GenBank/DDBJ whole genome shotgun (WGS) entry which is preliminary data.</text>
</comment>
<sequence>MDFRAQATLDQLRQAFEMVQLGSGVSLHEANVIDDYGTAEQRLAARALDTEQHWWEVPDEAIALGWGYCALSFMDARGLHYYLPAYASWVLRRGFQSDSAAFEHTIYTLESVQERPGQFVLFNFSQAQAIQAFLQYLLSVDPDDSCFTHHYQRAHAIWTAHAETLKEYTHD</sequence>
<name>A0A418VA90_9DEIO</name>
<evidence type="ECO:0000313" key="2">
    <source>
        <dbReference type="Proteomes" id="UP000286287"/>
    </source>
</evidence>
<protein>
    <submittedName>
        <fullName evidence="1">Uncharacterized protein</fullName>
    </submittedName>
</protein>
<accession>A0A418VA90</accession>
<gene>
    <name evidence="1" type="ORF">D3875_17150</name>
</gene>
<proteinExistence type="predicted"/>
<dbReference type="AlphaFoldDB" id="A0A418VA90"/>
<dbReference type="InterPro" id="IPR046560">
    <property type="entry name" value="DUF6714"/>
</dbReference>
<dbReference type="RefSeq" id="WP_119765692.1">
    <property type="nucleotide sequence ID" value="NZ_QYUJ01000014.1"/>
</dbReference>
<dbReference type="EMBL" id="QYUJ01000014">
    <property type="protein sequence ID" value="RJF73010.1"/>
    <property type="molecule type" value="Genomic_DNA"/>
</dbReference>
<reference evidence="1 2" key="1">
    <citation type="submission" date="2018-09" db="EMBL/GenBank/DDBJ databases">
        <authorList>
            <person name="Zhu H."/>
        </authorList>
    </citation>
    <scope>NUCLEOTIDE SEQUENCE [LARGE SCALE GENOMIC DNA]</scope>
    <source>
        <strain evidence="1 2">K2S05-167</strain>
    </source>
</reference>
<keyword evidence="2" id="KW-1185">Reference proteome</keyword>
<dbReference type="Proteomes" id="UP000286287">
    <property type="component" value="Unassembled WGS sequence"/>
</dbReference>
<dbReference type="OrthoDB" id="70869at2"/>
<dbReference type="Pfam" id="PF20461">
    <property type="entry name" value="DUF6714"/>
    <property type="match status" value="1"/>
</dbReference>